<dbReference type="Pfam" id="PF02441">
    <property type="entry name" value="Flavoprotein"/>
    <property type="match status" value="1"/>
</dbReference>
<organism evidence="2 3">
    <name type="scientific">Romboutsia hominis</name>
    <dbReference type="NCBI Taxonomy" id="1507512"/>
    <lineage>
        <taxon>Bacteria</taxon>
        <taxon>Bacillati</taxon>
        <taxon>Bacillota</taxon>
        <taxon>Clostridia</taxon>
        <taxon>Peptostreptococcales</taxon>
        <taxon>Peptostreptococcaceae</taxon>
        <taxon>Romboutsia</taxon>
    </lineage>
</organism>
<dbReference type="RefSeq" id="WP_166505359.1">
    <property type="nucleotide sequence ID" value="NZ_JAKNTL010000007.1"/>
</dbReference>
<feature type="domain" description="Flavoprotein" evidence="1">
    <location>
        <begin position="35"/>
        <end position="147"/>
    </location>
</feature>
<accession>A0A2P2BR81</accession>
<dbReference type="EMBL" id="LN650648">
    <property type="protein sequence ID" value="CEI72792.1"/>
    <property type="molecule type" value="Genomic_DNA"/>
</dbReference>
<dbReference type="SUPFAM" id="SSF52507">
    <property type="entry name" value="Homo-oligomeric flavin-containing Cys decarboxylases, HFCD"/>
    <property type="match status" value="1"/>
</dbReference>
<gene>
    <name evidence="2" type="ORF">FRIFI_1256</name>
</gene>
<proteinExistence type="predicted"/>
<dbReference type="GO" id="GO:0003824">
    <property type="term" value="F:catalytic activity"/>
    <property type="evidence" value="ECO:0007669"/>
    <property type="project" value="InterPro"/>
</dbReference>
<name>A0A2P2BR81_9FIRM</name>
<dbReference type="KEGG" id="rhom:FRIFI_1256"/>
<reference evidence="2 3" key="1">
    <citation type="submission" date="2014-09" db="EMBL/GenBank/DDBJ databases">
        <authorList>
            <person name="Hornung B.V."/>
        </authorList>
    </citation>
    <scope>NUCLEOTIDE SEQUENCE [LARGE SCALE GENOMIC DNA]</scope>
    <source>
        <strain evidence="2 3">FRIFI</strain>
    </source>
</reference>
<protein>
    <submittedName>
        <fullName evidence="2">Flavoprotein</fullName>
    </submittedName>
</protein>
<dbReference type="Gene3D" id="3.40.50.1950">
    <property type="entry name" value="Flavin prenyltransferase-like"/>
    <property type="match status" value="1"/>
</dbReference>
<sequence length="281" mass="32188">MDLKKLENIISENVESVVIDYIVEKVFEKLESYNKKLLVVFTGASIGFKDAFKCIKMLQDRGFKLTIVLSNGALNVFNENLIKEFFKVEKVIKEDDNENIISLVKENTIIMIPTLTVNTCSKIANGINDNIATNIISYSLINGKKVIASINGCCPDNEERISIFKDNMSNSYKDLLRNNIKKLKDYNIILTTSVNLEKKVIKIYKDNFSLNTNKKNNDEIDYICSKQNIEIKEILLNKKIISKIDVYNLKHYKVIKINQDSIITPSAKDEALKYNINILKI</sequence>
<keyword evidence="3" id="KW-1185">Reference proteome</keyword>
<dbReference type="Proteomes" id="UP000245695">
    <property type="component" value="Chromosome 1"/>
</dbReference>
<dbReference type="InterPro" id="IPR003382">
    <property type="entry name" value="Flavoprotein"/>
</dbReference>
<evidence type="ECO:0000259" key="1">
    <source>
        <dbReference type="Pfam" id="PF02441"/>
    </source>
</evidence>
<evidence type="ECO:0000313" key="3">
    <source>
        <dbReference type="Proteomes" id="UP000245695"/>
    </source>
</evidence>
<evidence type="ECO:0000313" key="2">
    <source>
        <dbReference type="EMBL" id="CEI72792.1"/>
    </source>
</evidence>
<dbReference type="AlphaFoldDB" id="A0A2P2BR81"/>
<dbReference type="InterPro" id="IPR036551">
    <property type="entry name" value="Flavin_trans-like"/>
</dbReference>